<evidence type="ECO:0000313" key="2">
    <source>
        <dbReference type="EMBL" id="KAJ7614997.1"/>
    </source>
</evidence>
<feature type="chain" id="PRO_5042120983" evidence="1">
    <location>
        <begin position="18"/>
        <end position="113"/>
    </location>
</feature>
<proteinExistence type="predicted"/>
<organism evidence="2 3">
    <name type="scientific">Roridomyces roridus</name>
    <dbReference type="NCBI Taxonomy" id="1738132"/>
    <lineage>
        <taxon>Eukaryota</taxon>
        <taxon>Fungi</taxon>
        <taxon>Dikarya</taxon>
        <taxon>Basidiomycota</taxon>
        <taxon>Agaricomycotina</taxon>
        <taxon>Agaricomycetes</taxon>
        <taxon>Agaricomycetidae</taxon>
        <taxon>Agaricales</taxon>
        <taxon>Marasmiineae</taxon>
        <taxon>Mycenaceae</taxon>
        <taxon>Roridomyces</taxon>
    </lineage>
</organism>
<keyword evidence="1" id="KW-0732">Signal</keyword>
<dbReference type="Proteomes" id="UP001221142">
    <property type="component" value="Unassembled WGS sequence"/>
</dbReference>
<accession>A0AAD7BA77</accession>
<sequence>MFSKLIALFALLAASNAAVLSNSPPPPKCTATLTYIAIGGALVVKDLEVAPGQCVSFADVFQFQSLTLVTCTNGLAAVRYFNAAQFQAGGCSGEGSLSITGAVALVIAVTNPQ</sequence>
<comment type="caution">
    <text evidence="2">The sequence shown here is derived from an EMBL/GenBank/DDBJ whole genome shotgun (WGS) entry which is preliminary data.</text>
</comment>
<feature type="signal peptide" evidence="1">
    <location>
        <begin position="1"/>
        <end position="17"/>
    </location>
</feature>
<dbReference type="AlphaFoldDB" id="A0AAD7BA77"/>
<dbReference type="EMBL" id="JARKIF010000025">
    <property type="protein sequence ID" value="KAJ7614997.1"/>
    <property type="molecule type" value="Genomic_DNA"/>
</dbReference>
<reference evidence="2" key="1">
    <citation type="submission" date="2023-03" db="EMBL/GenBank/DDBJ databases">
        <title>Massive genome expansion in bonnet fungi (Mycena s.s.) driven by repeated elements and novel gene families across ecological guilds.</title>
        <authorList>
            <consortium name="Lawrence Berkeley National Laboratory"/>
            <person name="Harder C.B."/>
            <person name="Miyauchi S."/>
            <person name="Viragh M."/>
            <person name="Kuo A."/>
            <person name="Thoen E."/>
            <person name="Andreopoulos B."/>
            <person name="Lu D."/>
            <person name="Skrede I."/>
            <person name="Drula E."/>
            <person name="Henrissat B."/>
            <person name="Morin E."/>
            <person name="Kohler A."/>
            <person name="Barry K."/>
            <person name="LaButti K."/>
            <person name="Morin E."/>
            <person name="Salamov A."/>
            <person name="Lipzen A."/>
            <person name="Mereny Z."/>
            <person name="Hegedus B."/>
            <person name="Baldrian P."/>
            <person name="Stursova M."/>
            <person name="Weitz H."/>
            <person name="Taylor A."/>
            <person name="Grigoriev I.V."/>
            <person name="Nagy L.G."/>
            <person name="Martin F."/>
            <person name="Kauserud H."/>
        </authorList>
    </citation>
    <scope>NUCLEOTIDE SEQUENCE</scope>
    <source>
        <strain evidence="2">9284</strain>
    </source>
</reference>
<name>A0AAD7BA77_9AGAR</name>
<gene>
    <name evidence="2" type="ORF">FB45DRAFT_1035791</name>
</gene>
<evidence type="ECO:0000313" key="3">
    <source>
        <dbReference type="Proteomes" id="UP001221142"/>
    </source>
</evidence>
<protein>
    <submittedName>
        <fullName evidence="2">Uncharacterized protein</fullName>
    </submittedName>
</protein>
<keyword evidence="3" id="KW-1185">Reference proteome</keyword>
<evidence type="ECO:0000256" key="1">
    <source>
        <dbReference type="SAM" id="SignalP"/>
    </source>
</evidence>